<dbReference type="AlphaFoldDB" id="A0A0L6VS86"/>
<dbReference type="EMBL" id="LAVV01001439">
    <property type="protein sequence ID" value="KNZ63554.1"/>
    <property type="molecule type" value="Genomic_DNA"/>
</dbReference>
<dbReference type="OrthoDB" id="3268055at2759"/>
<evidence type="ECO:0000313" key="3">
    <source>
        <dbReference type="Proteomes" id="UP000037035"/>
    </source>
</evidence>
<evidence type="ECO:0000259" key="1">
    <source>
        <dbReference type="Pfam" id="PF03732"/>
    </source>
</evidence>
<name>A0A0L6VS86_9BASI</name>
<dbReference type="VEuPathDB" id="FungiDB:VP01_11296g1"/>
<dbReference type="Pfam" id="PF03732">
    <property type="entry name" value="Retrotrans_gag"/>
    <property type="match status" value="1"/>
</dbReference>
<feature type="domain" description="Retrotransposon gag" evidence="1">
    <location>
        <begin position="8"/>
        <end position="67"/>
    </location>
</feature>
<organism evidence="2 3">
    <name type="scientific">Puccinia sorghi</name>
    <dbReference type="NCBI Taxonomy" id="27349"/>
    <lineage>
        <taxon>Eukaryota</taxon>
        <taxon>Fungi</taxon>
        <taxon>Dikarya</taxon>
        <taxon>Basidiomycota</taxon>
        <taxon>Pucciniomycotina</taxon>
        <taxon>Pucciniomycetes</taxon>
        <taxon>Pucciniales</taxon>
        <taxon>Pucciniaceae</taxon>
        <taxon>Puccinia</taxon>
    </lineage>
</organism>
<reference evidence="2 3" key="1">
    <citation type="submission" date="2015-08" db="EMBL/GenBank/DDBJ databases">
        <title>Next Generation Sequencing and Analysis of the Genome of Puccinia sorghi L Schw, the Causal Agent of Maize Common Rust.</title>
        <authorList>
            <person name="Rochi L."/>
            <person name="Burguener G."/>
            <person name="Darino M."/>
            <person name="Turjanski A."/>
            <person name="Kreff E."/>
            <person name="Dieguez M.J."/>
            <person name="Sacco F."/>
        </authorList>
    </citation>
    <scope>NUCLEOTIDE SEQUENCE [LARGE SCALE GENOMIC DNA]</scope>
    <source>
        <strain evidence="2 3">RO10H11247</strain>
    </source>
</reference>
<gene>
    <name evidence="2" type="ORF">VP01_11296g1</name>
</gene>
<dbReference type="InterPro" id="IPR005162">
    <property type="entry name" value="Retrotrans_gag_dom"/>
</dbReference>
<dbReference type="Proteomes" id="UP000037035">
    <property type="component" value="Unassembled WGS sequence"/>
</dbReference>
<keyword evidence="3" id="KW-1185">Reference proteome</keyword>
<sequence>MELIIFMLTNLSGEAAKWAQPLEQQLLNKSDPDVPTLAKFITSFNGYFLNPERKDKAQKALRKFKQSSPTPSSSTLYRGGLKENIRLSIVSSGKAFPTLPNIHALAIQLGNKLEATCSHTFKISPPTHSTTTTNPNAMDILAVNSHLSDSECN</sequence>
<protein>
    <recommendedName>
        <fullName evidence="1">Retrotransposon gag domain-containing protein</fullName>
    </recommendedName>
</protein>
<accession>A0A0L6VS86</accession>
<evidence type="ECO:0000313" key="2">
    <source>
        <dbReference type="EMBL" id="KNZ63554.1"/>
    </source>
</evidence>
<proteinExistence type="predicted"/>
<comment type="caution">
    <text evidence="2">The sequence shown here is derived from an EMBL/GenBank/DDBJ whole genome shotgun (WGS) entry which is preliminary data.</text>
</comment>